<keyword evidence="2" id="KW-1185">Reference proteome</keyword>
<protein>
    <submittedName>
        <fullName evidence="1">Uncharacterized protein</fullName>
    </submittedName>
</protein>
<accession>A0A4C1ZFE5</accession>
<name>A0A4C1ZFE5_EUMVA</name>
<evidence type="ECO:0000313" key="2">
    <source>
        <dbReference type="Proteomes" id="UP000299102"/>
    </source>
</evidence>
<evidence type="ECO:0000313" key="1">
    <source>
        <dbReference type="EMBL" id="GBP85814.1"/>
    </source>
</evidence>
<reference evidence="1 2" key="1">
    <citation type="journal article" date="2019" name="Commun. Biol.">
        <title>The bagworm genome reveals a unique fibroin gene that provides high tensile strength.</title>
        <authorList>
            <person name="Kono N."/>
            <person name="Nakamura H."/>
            <person name="Ohtoshi R."/>
            <person name="Tomita M."/>
            <person name="Numata K."/>
            <person name="Arakawa K."/>
        </authorList>
    </citation>
    <scope>NUCLEOTIDE SEQUENCE [LARGE SCALE GENOMIC DNA]</scope>
</reference>
<gene>
    <name evidence="1" type="ORF">EVAR_65878_1</name>
</gene>
<dbReference type="EMBL" id="BGZK01001761">
    <property type="protein sequence ID" value="GBP85814.1"/>
    <property type="molecule type" value="Genomic_DNA"/>
</dbReference>
<dbReference type="AlphaFoldDB" id="A0A4C1ZFE5"/>
<dbReference type="OrthoDB" id="9836210at2759"/>
<sequence>MWPCIHHGVLQRGAIYKYDPDVRMVLSVCIRFGFFQIGTVTGSGNEVEDERAGTKVDIKIEMERERQLTIWAAGCEEKLINEMMVVSWRFNAVTALIIAAMSLQVIAVRYLHTAYRNGLHAGNQIRREAYLLRSVTEWRAADVHERAFRRKSARRARTMRWVTTADGARARERVTPSSSECDSFDELLQLQYE</sequence>
<comment type="caution">
    <text evidence="1">The sequence shown here is derived from an EMBL/GenBank/DDBJ whole genome shotgun (WGS) entry which is preliminary data.</text>
</comment>
<organism evidence="1 2">
    <name type="scientific">Eumeta variegata</name>
    <name type="common">Bagworm moth</name>
    <name type="synonym">Eumeta japonica</name>
    <dbReference type="NCBI Taxonomy" id="151549"/>
    <lineage>
        <taxon>Eukaryota</taxon>
        <taxon>Metazoa</taxon>
        <taxon>Ecdysozoa</taxon>
        <taxon>Arthropoda</taxon>
        <taxon>Hexapoda</taxon>
        <taxon>Insecta</taxon>
        <taxon>Pterygota</taxon>
        <taxon>Neoptera</taxon>
        <taxon>Endopterygota</taxon>
        <taxon>Lepidoptera</taxon>
        <taxon>Glossata</taxon>
        <taxon>Ditrysia</taxon>
        <taxon>Tineoidea</taxon>
        <taxon>Psychidae</taxon>
        <taxon>Oiketicinae</taxon>
        <taxon>Eumeta</taxon>
    </lineage>
</organism>
<proteinExistence type="predicted"/>
<dbReference type="Proteomes" id="UP000299102">
    <property type="component" value="Unassembled WGS sequence"/>
</dbReference>